<evidence type="ECO:0000259" key="1">
    <source>
        <dbReference type="Pfam" id="PF10551"/>
    </source>
</evidence>
<evidence type="ECO:0000313" key="3">
    <source>
        <dbReference type="Proteomes" id="UP000238479"/>
    </source>
</evidence>
<comment type="caution">
    <text evidence="2">The sequence shown here is derived from an EMBL/GenBank/DDBJ whole genome shotgun (WGS) entry which is preliminary data.</text>
</comment>
<name>A0A2P6R0U4_ROSCH</name>
<dbReference type="PANTHER" id="PTHR47718:SF13">
    <property type="entry name" value="OS09G0290500 PROTEIN"/>
    <property type="match status" value="1"/>
</dbReference>
<dbReference type="STRING" id="74649.A0A2P6R0U4"/>
<dbReference type="Pfam" id="PF10551">
    <property type="entry name" value="MULE"/>
    <property type="match status" value="1"/>
</dbReference>
<protein>
    <submittedName>
        <fullName evidence="2">Putative MULE transposase domain, FHY3/FAR1 family</fullName>
    </submittedName>
</protein>
<dbReference type="Proteomes" id="UP000238479">
    <property type="component" value="Chromosome 4"/>
</dbReference>
<dbReference type="EMBL" id="PDCK01000042">
    <property type="protein sequence ID" value="PRQ40065.1"/>
    <property type="molecule type" value="Genomic_DNA"/>
</dbReference>
<reference evidence="2 3" key="1">
    <citation type="journal article" date="2018" name="Nat. Genet.">
        <title>The Rosa genome provides new insights in the design of modern roses.</title>
        <authorList>
            <person name="Bendahmane M."/>
        </authorList>
    </citation>
    <scope>NUCLEOTIDE SEQUENCE [LARGE SCALE GENOMIC DNA]</scope>
    <source>
        <strain evidence="3">cv. Old Blush</strain>
    </source>
</reference>
<accession>A0A2P6R0U4</accession>
<keyword evidence="3" id="KW-1185">Reference proteome</keyword>
<dbReference type="InterPro" id="IPR018289">
    <property type="entry name" value="MULE_transposase_dom"/>
</dbReference>
<organism evidence="2 3">
    <name type="scientific">Rosa chinensis</name>
    <name type="common">China rose</name>
    <dbReference type="NCBI Taxonomy" id="74649"/>
    <lineage>
        <taxon>Eukaryota</taxon>
        <taxon>Viridiplantae</taxon>
        <taxon>Streptophyta</taxon>
        <taxon>Embryophyta</taxon>
        <taxon>Tracheophyta</taxon>
        <taxon>Spermatophyta</taxon>
        <taxon>Magnoliopsida</taxon>
        <taxon>eudicotyledons</taxon>
        <taxon>Gunneridae</taxon>
        <taxon>Pentapetalae</taxon>
        <taxon>rosids</taxon>
        <taxon>fabids</taxon>
        <taxon>Rosales</taxon>
        <taxon>Rosaceae</taxon>
        <taxon>Rosoideae</taxon>
        <taxon>Rosoideae incertae sedis</taxon>
        <taxon>Rosa</taxon>
    </lineage>
</organism>
<feature type="domain" description="MULE transposase" evidence="1">
    <location>
        <begin position="43"/>
        <end position="84"/>
    </location>
</feature>
<dbReference type="PANTHER" id="PTHR47718">
    <property type="entry name" value="OS01G0519700 PROTEIN"/>
    <property type="match status" value="1"/>
</dbReference>
<dbReference type="Gramene" id="PRQ40065">
    <property type="protein sequence ID" value="PRQ40065"/>
    <property type="gene ID" value="RchiOBHm_Chr4g0432011"/>
</dbReference>
<evidence type="ECO:0000313" key="2">
    <source>
        <dbReference type="EMBL" id="PRQ40065.1"/>
    </source>
</evidence>
<dbReference type="AlphaFoldDB" id="A0A2P6R0U4"/>
<gene>
    <name evidence="2" type="ORF">RchiOBHm_Chr4g0432011</name>
</gene>
<proteinExistence type="predicted"/>
<sequence>MNLKALRDPHFYCIFSVDEEGRLANMFGRDGQSLIDYNAFGDVLIFDSTYKTKIYGRPLAVFVGCNNHRATVLFGCALLVDETE</sequence>
<dbReference type="OMA" id="WAFETFI"/>